<gene>
    <name evidence="2" type="ORF">AE618_21900</name>
</gene>
<feature type="transmembrane region" description="Helical" evidence="1">
    <location>
        <begin position="156"/>
        <end position="179"/>
    </location>
</feature>
<proteinExistence type="predicted"/>
<feature type="transmembrane region" description="Helical" evidence="1">
    <location>
        <begin position="12"/>
        <end position="33"/>
    </location>
</feature>
<dbReference type="PANTHER" id="PTHR34219">
    <property type="entry name" value="IRON-REGULATED INNER MEMBRANE PROTEIN-RELATED"/>
    <property type="match status" value="1"/>
</dbReference>
<name>A0A0N0M9D8_9HYPH</name>
<dbReference type="AlphaFoldDB" id="A0A0N0M9D8"/>
<organism evidence="2 3">
    <name type="scientific">Bosea vaviloviae</name>
    <dbReference type="NCBI Taxonomy" id="1526658"/>
    <lineage>
        <taxon>Bacteria</taxon>
        <taxon>Pseudomonadati</taxon>
        <taxon>Pseudomonadota</taxon>
        <taxon>Alphaproteobacteria</taxon>
        <taxon>Hyphomicrobiales</taxon>
        <taxon>Boseaceae</taxon>
        <taxon>Bosea</taxon>
    </lineage>
</organism>
<dbReference type="PANTHER" id="PTHR34219:SF3">
    <property type="entry name" value="BLL7967 PROTEIN"/>
    <property type="match status" value="1"/>
</dbReference>
<feature type="transmembrane region" description="Helical" evidence="1">
    <location>
        <begin position="268"/>
        <end position="288"/>
    </location>
</feature>
<keyword evidence="3" id="KW-1185">Reference proteome</keyword>
<evidence type="ECO:0000313" key="3">
    <source>
        <dbReference type="Proteomes" id="UP000037822"/>
    </source>
</evidence>
<evidence type="ECO:0000313" key="2">
    <source>
        <dbReference type="EMBL" id="KPH77782.1"/>
    </source>
</evidence>
<dbReference type="EMBL" id="LGSZ01000058">
    <property type="protein sequence ID" value="KPH77782.1"/>
    <property type="molecule type" value="Genomic_DNA"/>
</dbReference>
<dbReference type="InterPro" id="IPR005625">
    <property type="entry name" value="PepSY-ass_TM"/>
</dbReference>
<keyword evidence="1" id="KW-0812">Transmembrane</keyword>
<dbReference type="OrthoDB" id="8016652at2"/>
<feature type="transmembrane region" description="Helical" evidence="1">
    <location>
        <begin position="120"/>
        <end position="144"/>
    </location>
</feature>
<sequence length="304" mass="33186">MLKPYWLRFHRWITLVFALPLIALILSGLVLSIEPLAQRTRPVAPVTEASVLAALRKFDPEAKATGLTIRTYDQLMTLNGVGPDGSVDVSLRTGEEIDEPGWADWFGTARQLHERLLLDLGWLVTASTIAMLVLALLGVLMGWPRLRNTLGGWHSVAAWVFLPLIVLSPLTGLAIAFGISLTPAAPAGGAARPARLPLAEAIPLVARAHDLADLTSLRLRGGRLLARVYVDNRLTGVVVTREGLQTPPMNWPRALHEGNWHALWGSGLNLALSLVLAGLWGTGLVIWAKRRFRKRNKRPRPAAA</sequence>
<accession>A0A0N0M9D8</accession>
<keyword evidence="1" id="KW-1133">Transmembrane helix</keyword>
<dbReference type="PATRIC" id="fig|1526658.3.peg.3540"/>
<evidence type="ECO:0000256" key="1">
    <source>
        <dbReference type="SAM" id="Phobius"/>
    </source>
</evidence>
<keyword evidence="1" id="KW-0472">Membrane</keyword>
<dbReference type="Proteomes" id="UP000037822">
    <property type="component" value="Unassembled WGS sequence"/>
</dbReference>
<comment type="caution">
    <text evidence="2">The sequence shown here is derived from an EMBL/GenBank/DDBJ whole genome shotgun (WGS) entry which is preliminary data.</text>
</comment>
<reference evidence="2 3" key="1">
    <citation type="submission" date="2015-07" db="EMBL/GenBank/DDBJ databases">
        <title>Whole genome sequencing of Bosea vaviloviae isolated from cave pool.</title>
        <authorList>
            <person name="Tan N.E.H."/>
            <person name="Lee Y.P."/>
            <person name="Gan H.M."/>
            <person name="Barton H."/>
            <person name="Savka M.A."/>
        </authorList>
    </citation>
    <scope>NUCLEOTIDE SEQUENCE [LARGE SCALE GENOMIC DNA]</scope>
    <source>
        <strain evidence="2 3">SD260</strain>
    </source>
</reference>
<protein>
    <submittedName>
        <fullName evidence="2">Uncharacterized protein</fullName>
    </submittedName>
</protein>
<dbReference type="Pfam" id="PF03929">
    <property type="entry name" value="PepSY_TM"/>
    <property type="match status" value="1"/>
</dbReference>